<evidence type="ECO:0000313" key="2">
    <source>
        <dbReference type="EMBL" id="VDD78724.1"/>
    </source>
</evidence>
<protein>
    <submittedName>
        <fullName evidence="2">Uncharacterized protein</fullName>
    </submittedName>
</protein>
<name>A0A0R3UCS9_MESCO</name>
<feature type="compositionally biased region" description="Polar residues" evidence="1">
    <location>
        <begin position="88"/>
        <end position="105"/>
    </location>
</feature>
<feature type="region of interest" description="Disordered" evidence="1">
    <location>
        <begin position="1"/>
        <end position="108"/>
    </location>
</feature>
<dbReference type="AlphaFoldDB" id="A0A0R3UCS9"/>
<accession>A0A0R3UCS9</accession>
<reference evidence="2 3" key="1">
    <citation type="submission" date="2018-10" db="EMBL/GenBank/DDBJ databases">
        <authorList>
            <consortium name="Pathogen Informatics"/>
        </authorList>
    </citation>
    <scope>NUCLEOTIDE SEQUENCE [LARGE SCALE GENOMIC DNA]</scope>
</reference>
<evidence type="ECO:0000313" key="3">
    <source>
        <dbReference type="Proteomes" id="UP000267029"/>
    </source>
</evidence>
<organism evidence="2 3">
    <name type="scientific">Mesocestoides corti</name>
    <name type="common">Flatworm</name>
    <dbReference type="NCBI Taxonomy" id="53468"/>
    <lineage>
        <taxon>Eukaryota</taxon>
        <taxon>Metazoa</taxon>
        <taxon>Spiralia</taxon>
        <taxon>Lophotrochozoa</taxon>
        <taxon>Platyhelminthes</taxon>
        <taxon>Cestoda</taxon>
        <taxon>Eucestoda</taxon>
        <taxon>Cyclophyllidea</taxon>
        <taxon>Mesocestoididae</taxon>
        <taxon>Mesocestoides</taxon>
    </lineage>
</organism>
<sequence length="128" mass="13667">MQLNENPDDSSVHSTSSTQPPPTDHKHQHVSEGVGENRQITAPALHQAPQDVNSAACGPNMLPPPSSQAISGQTSGQTPVLIHPKSQPPMQSSSRTNLDPTAQRQRCSKFGRRDCVNLVQELAAATTD</sequence>
<dbReference type="EMBL" id="UXSR01002161">
    <property type="protein sequence ID" value="VDD78724.1"/>
    <property type="molecule type" value="Genomic_DNA"/>
</dbReference>
<evidence type="ECO:0000256" key="1">
    <source>
        <dbReference type="SAM" id="MobiDB-lite"/>
    </source>
</evidence>
<dbReference type="Proteomes" id="UP000267029">
    <property type="component" value="Unassembled WGS sequence"/>
</dbReference>
<proteinExistence type="predicted"/>
<feature type="compositionally biased region" description="Polar residues" evidence="1">
    <location>
        <begin position="67"/>
        <end position="78"/>
    </location>
</feature>
<gene>
    <name evidence="2" type="ORF">MCOS_LOCUS4727</name>
</gene>
<keyword evidence="3" id="KW-1185">Reference proteome</keyword>